<feature type="repeat" description="ANK" evidence="1">
    <location>
        <begin position="1258"/>
        <end position="1290"/>
    </location>
</feature>
<comment type="caution">
    <text evidence="3">The sequence shown here is derived from an EMBL/GenBank/DDBJ whole genome shotgun (WGS) entry which is preliminary data.</text>
</comment>
<feature type="repeat" description="ANK" evidence="1">
    <location>
        <begin position="1656"/>
        <end position="1688"/>
    </location>
</feature>
<protein>
    <recommendedName>
        <fullName evidence="2">G-patch domain-containing protein</fullName>
    </recommendedName>
</protein>
<feature type="repeat" description="ANK" evidence="1">
    <location>
        <begin position="1688"/>
        <end position="1720"/>
    </location>
</feature>
<dbReference type="Proteomes" id="UP000298416">
    <property type="component" value="Unassembled WGS sequence"/>
</dbReference>
<proteinExistence type="predicted"/>
<reference evidence="3" key="2">
    <citation type="submission" date="2020-08" db="EMBL/GenBank/DDBJ databases">
        <title>Plant Genome Project.</title>
        <authorList>
            <person name="Zhang R.-G."/>
        </authorList>
    </citation>
    <scope>NUCLEOTIDE SEQUENCE</scope>
    <source>
        <strain evidence="3">Huo1</strain>
        <tissue evidence="3">Leaf</tissue>
    </source>
</reference>
<feature type="repeat" description="ANK" evidence="1">
    <location>
        <begin position="468"/>
        <end position="500"/>
    </location>
</feature>
<dbReference type="PROSITE" id="PS50297">
    <property type="entry name" value="ANK_REP_REGION"/>
    <property type="match status" value="12"/>
</dbReference>
<feature type="repeat" description="ANK" evidence="1">
    <location>
        <begin position="757"/>
        <end position="779"/>
    </location>
</feature>
<dbReference type="SUPFAM" id="SSF48452">
    <property type="entry name" value="TPR-like"/>
    <property type="match status" value="1"/>
</dbReference>
<dbReference type="Pfam" id="PF01585">
    <property type="entry name" value="G-patch"/>
    <property type="match status" value="1"/>
</dbReference>
<dbReference type="InterPro" id="IPR002110">
    <property type="entry name" value="Ankyrin_rpt"/>
</dbReference>
<keyword evidence="4" id="KW-1185">Reference proteome</keyword>
<keyword evidence="1" id="KW-0040">ANK repeat</keyword>
<evidence type="ECO:0000313" key="3">
    <source>
        <dbReference type="EMBL" id="KAG6399111.1"/>
    </source>
</evidence>
<dbReference type="GO" id="GO:0003676">
    <property type="term" value="F:nucleic acid binding"/>
    <property type="evidence" value="ECO:0007669"/>
    <property type="project" value="InterPro"/>
</dbReference>
<dbReference type="EMBL" id="PNBA02000015">
    <property type="protein sequence ID" value="KAG6399111.1"/>
    <property type="molecule type" value="Genomic_DNA"/>
</dbReference>
<feature type="repeat" description="ANK" evidence="1">
    <location>
        <begin position="395"/>
        <end position="427"/>
    </location>
</feature>
<dbReference type="PANTHER" id="PTHR46224">
    <property type="entry name" value="ANKYRIN REPEAT FAMILY PROTEIN"/>
    <property type="match status" value="1"/>
</dbReference>
<dbReference type="InterPro" id="IPR036770">
    <property type="entry name" value="Ankyrin_rpt-contain_sf"/>
</dbReference>
<gene>
    <name evidence="3" type="ORF">SASPL_140585</name>
</gene>
<dbReference type="SMART" id="SM00443">
    <property type="entry name" value="G_patch"/>
    <property type="match status" value="1"/>
</dbReference>
<accession>A0A8X8WQQ6</accession>
<dbReference type="PROSITE" id="PS50088">
    <property type="entry name" value="ANK_REPEAT"/>
    <property type="match status" value="14"/>
</dbReference>
<sequence>MENTVLPSGRAIDYVPPIRGGLEVERHHGLLHGKAKQPRHHISRPANQRFRIGVMAVDHDSSAGLGTTHLGTSASTPIDSSNIGFQLLKKQGWKEGTGLGVSQQGDLTAIEEAALARNREAVKILFPLSKPIESYPEWSVNGIMEYCHSEKAKTEATHYDPTNPTWTSKQSLCNVHANRCVLALYDVERFLRVKLHMPGPHPGDADAAACISKNFVIATYALMLFPQDATLSGVFRLCVFDYFVWLYMLSSPEEITLLIHCLSLSLLLFRHSSGANARVACPLTSEPGVSIIDAGASGDLKQLKAIRNKVDDIRESRKICDEYSDFTTGWNVLHYVVEIGNFEICKFLIRTVKVYIDALNYNGDTPLAKAVKGEHVKIVEFLVKHGAEISLPNIEGFTPLHYAVLKDNMELMELLLRKDALVDVDSVDGTPLQIAVSCGNVQAVKYILSRGAWASTTFSCTPSLFCAFADTPLVCAVKSHSFECLELLLEAGADPNLFFSGISPLGVAAKEGDTKFLKRLLKAKADPDADLFKPIEDAAMVRNREAVEILFPVTKRLTVYPNWTVDDIIEYIHSGEFKTLREQKLINRLAELDFGGMRDVSNKQYTNAVLQYRMASLLEPSNPTWISKRSLWEARGLNNTGTCMTALFDAQECIRLKPDFPVPRPHPHPHPHPHHGSDIAAAANELFKKYLMAGLVFALDPYNEEILRAFSSASEIGAAIIEAAANGDLKQLRAIRKKVNDEWEFRKICDEYSDFSTGRTVLHLAAGIGHFEMCKFLINSVGVHIDAFTYKRCTPISEAVKGGHNKIVEFLIKQGADDDNSELVELLVAEGALLDADSVDGTPLQIAASRGNLKAVKSLLYWEADPNFYAAVDDGPLVCAVKSRSLESLAFLLAAKANPNMYVSGLSPLGFAAKEGDTRFLKCLLRSNADPNLVQTDIYKPIEEAAMVHNRAAVEILFPVTARLPHYPNWTVDGIIEYTHSEEFKTMNEEKLTKCLTELELAGMHNASHKDYYNAINKYKRASLLDPSNPRWISKRSLWSSHMGSGGYAMIDALRWIRLKPDLPVPHHGGENAAAANVIFKNDSMVLHLLVTVYSFHVASAIHNLDYLKPCGRWQYLRHFSFVSGFDVVEDSGVGFSPMALNERGLVKMAGAAIIEAGANGDLNQLWAIRKKVGDELEFRKICDEYSDFSTGRNVLHHAAEIGHLEICKFLIRTVKVYIDALTYKRDTPLAEAVRGGHIKIVEFLIKQGAKDSLPNTEGLTAMHYALLKDDRKVVDKLLLEGTFIDNDSAEGSPLQIAASRGNVQAVRALLALGADVGKHNLQLHYTPLVCAVKSRSFECLHLLLKAGADPNLYFSGLNPLGFAAKEEDTRFLKRLLIAKADPNSSETDIYKPIEEAAMVYNRAAMEILFPVTERLAHYPNWTVDGIIEYSHSEEFKTMSGEKLSMRLTKLELRGMQHASNKDYYRAILKYRKASHLDPSNPKWISKRSLWEAHMGVGNYALSDVLKWIKLKPDVPGPIPVPNPEGEVAEAAADVIFKALPSRWILTRRKHAAYLELLFEVKIEAQISKKLSAMDSSSEIGASIIEAGESGDLYQLKAIRNKFDDEWEFRKICDEYSDFSTGRRDTPLTEAAKRGHVKIVEFLVKHGAEISLPNIEGFTALHYAALNNNKELVELLRIKGAHIETDSVDGTPLQVAASRGNAEADKSLLSHGANPNFSCAVVDTLLVCAVKSRSFECLKLLLEGKADPNFYVAGLSPMQCAAKEGDTKFLEYLLKAKGDPNSSDTNDDFQDIHRPIEEAALVHNRAAVEVLFPVTERLAHYPNWTVDGIIEYTHSEEYKKMEKLTKRLSAIDFGGLLDAGNKNYYRAIFHYRMASHLDPSNATWVSTRSMWEARTHKSINALLDAQQCFRLKPHCPVPYHRGDNAAAANEIFKKFLKAGLAFSLNPYERKKCHALRITMFDYLAWLSQMSSAEEILRATLEKGLNRVSYSFGGVYFQESHDDDIEANFARWEPRHKKFRCCHPWDHFECGLSLKEVAIGLRTMKSSLYSEIHIADAKEAPRHSRACWRPSFGTTIIDSVEVLSTEAKFEKPDPTLTAVVEL</sequence>
<dbReference type="InterPro" id="IPR011990">
    <property type="entry name" value="TPR-like_helical_dom_sf"/>
</dbReference>
<feature type="repeat" description="ANK" evidence="1">
    <location>
        <begin position="1753"/>
        <end position="1785"/>
    </location>
</feature>
<dbReference type="Gene3D" id="1.25.40.20">
    <property type="entry name" value="Ankyrin repeat-containing domain"/>
    <property type="match status" value="6"/>
</dbReference>
<dbReference type="Pfam" id="PF12796">
    <property type="entry name" value="Ank_2"/>
    <property type="match status" value="9"/>
</dbReference>
<dbReference type="PRINTS" id="PR01415">
    <property type="entry name" value="ANKYRIN"/>
</dbReference>
<dbReference type="InterPro" id="IPR000467">
    <property type="entry name" value="G_patch_dom"/>
</dbReference>
<evidence type="ECO:0000259" key="2">
    <source>
        <dbReference type="PROSITE" id="PS50174"/>
    </source>
</evidence>
<feature type="repeat" description="ANK" evidence="1">
    <location>
        <begin position="1623"/>
        <end position="1655"/>
    </location>
</feature>
<feature type="repeat" description="ANK" evidence="1">
    <location>
        <begin position="904"/>
        <end position="936"/>
    </location>
</feature>
<feature type="repeat" description="ANK" evidence="1">
    <location>
        <begin position="1225"/>
        <end position="1257"/>
    </location>
</feature>
<feature type="repeat" description="ANK" evidence="1">
    <location>
        <begin position="1290"/>
        <end position="1322"/>
    </location>
</feature>
<reference evidence="3" key="1">
    <citation type="submission" date="2018-01" db="EMBL/GenBank/DDBJ databases">
        <authorList>
            <person name="Mao J.F."/>
        </authorList>
    </citation>
    <scope>NUCLEOTIDE SEQUENCE</scope>
    <source>
        <strain evidence="3">Huo1</strain>
        <tissue evidence="3">Leaf</tissue>
    </source>
</reference>
<feature type="repeat" description="ANK" evidence="1">
    <location>
        <begin position="362"/>
        <end position="394"/>
    </location>
</feature>
<feature type="repeat" description="ANK" evidence="1">
    <location>
        <begin position="500"/>
        <end position="529"/>
    </location>
</feature>
<evidence type="ECO:0000256" key="1">
    <source>
        <dbReference type="PROSITE-ProRule" id="PRU00023"/>
    </source>
</evidence>
<dbReference type="SMART" id="SM00248">
    <property type="entry name" value="ANK"/>
    <property type="match status" value="23"/>
</dbReference>
<dbReference type="InterPro" id="IPR051616">
    <property type="entry name" value="Cul2-RING_E3_ligase_SR"/>
</dbReference>
<dbReference type="PROSITE" id="PS50174">
    <property type="entry name" value="G_PATCH"/>
    <property type="match status" value="1"/>
</dbReference>
<dbReference type="Gene3D" id="1.25.40.10">
    <property type="entry name" value="Tetratricopeptide repeat domain"/>
    <property type="match status" value="2"/>
</dbReference>
<feature type="domain" description="G-patch" evidence="2">
    <location>
        <begin position="80"/>
        <end position="127"/>
    </location>
</feature>
<feature type="repeat" description="ANK" evidence="1">
    <location>
        <begin position="791"/>
        <end position="823"/>
    </location>
</feature>
<organism evidence="3">
    <name type="scientific">Salvia splendens</name>
    <name type="common">Scarlet sage</name>
    <dbReference type="NCBI Taxonomy" id="180675"/>
    <lineage>
        <taxon>Eukaryota</taxon>
        <taxon>Viridiplantae</taxon>
        <taxon>Streptophyta</taxon>
        <taxon>Embryophyta</taxon>
        <taxon>Tracheophyta</taxon>
        <taxon>Spermatophyta</taxon>
        <taxon>Magnoliopsida</taxon>
        <taxon>eudicotyledons</taxon>
        <taxon>Gunneridae</taxon>
        <taxon>Pentapetalae</taxon>
        <taxon>asterids</taxon>
        <taxon>lamiids</taxon>
        <taxon>Lamiales</taxon>
        <taxon>Lamiaceae</taxon>
        <taxon>Nepetoideae</taxon>
        <taxon>Mentheae</taxon>
        <taxon>Salviinae</taxon>
        <taxon>Salvia</taxon>
        <taxon>Salvia subgen. Calosphace</taxon>
        <taxon>core Calosphace</taxon>
    </lineage>
</organism>
<dbReference type="PANTHER" id="PTHR46224:SF6">
    <property type="entry name" value="ANKYRIN REPEAT FAMILY PROTEIN"/>
    <property type="match status" value="1"/>
</dbReference>
<dbReference type="SUPFAM" id="SSF48403">
    <property type="entry name" value="Ankyrin repeat"/>
    <property type="match status" value="4"/>
</dbReference>
<name>A0A8X8WQQ6_SALSN</name>
<evidence type="ECO:0000313" key="4">
    <source>
        <dbReference type="Proteomes" id="UP000298416"/>
    </source>
</evidence>